<accession>A0A0H3CXZ0</accession>
<dbReference type="AlphaFoldDB" id="A0A0H3CXZ0"/>
<dbReference type="EMBL" id="CP002000">
    <property type="protein sequence ID" value="ADJ42181.1"/>
    <property type="molecule type" value="Genomic_DNA"/>
</dbReference>
<gene>
    <name evidence="1" type="ordered locus">AMED_0359</name>
</gene>
<evidence type="ECO:0000313" key="2">
    <source>
        <dbReference type="Proteomes" id="UP000000328"/>
    </source>
</evidence>
<name>A0A0H3CXZ0_AMYMU</name>
<sequence>MAEKAKYRATDITAWLTAAGIDDDAARRAGRVIAGAWNQREFYASATGLPLAAALTASGLPLARLDTTADGLARRFGVHLHDVAAWDREPHWRKEIST</sequence>
<proteinExistence type="predicted"/>
<organism evidence="1 2">
    <name type="scientific">Amycolatopsis mediterranei (strain U-32)</name>
    <dbReference type="NCBI Taxonomy" id="749927"/>
    <lineage>
        <taxon>Bacteria</taxon>
        <taxon>Bacillati</taxon>
        <taxon>Actinomycetota</taxon>
        <taxon>Actinomycetes</taxon>
        <taxon>Pseudonocardiales</taxon>
        <taxon>Pseudonocardiaceae</taxon>
        <taxon>Amycolatopsis</taxon>
    </lineage>
</organism>
<protein>
    <submittedName>
        <fullName evidence="1">Uncharacterized protein</fullName>
    </submittedName>
</protein>
<dbReference type="PATRIC" id="fig|749927.5.peg.369"/>
<dbReference type="RefSeq" id="WP_013222302.1">
    <property type="nucleotide sequence ID" value="NC_014318.1"/>
</dbReference>
<evidence type="ECO:0000313" key="1">
    <source>
        <dbReference type="EMBL" id="ADJ42181.1"/>
    </source>
</evidence>
<reference evidence="1 2" key="1">
    <citation type="journal article" date="2010" name="Cell Res.">
        <title>Complete genome sequence of the rifamycin SV-producing Amycolatopsis mediterranei U32 revealed its genetic characteristics in phylogeny and metabolism.</title>
        <authorList>
            <person name="Zhao W."/>
            <person name="Zhong Y."/>
            <person name="Yuan H."/>
            <person name="Wang J."/>
            <person name="Zheng H."/>
            <person name="Wang Y."/>
            <person name="Cen X."/>
            <person name="Xu F."/>
            <person name="Bai J."/>
            <person name="Han X."/>
            <person name="Lu G."/>
            <person name="Zhu Y."/>
            <person name="Shao Z."/>
            <person name="Yan H."/>
            <person name="Li C."/>
            <person name="Peng N."/>
            <person name="Zhang Z."/>
            <person name="Zhang Y."/>
            <person name="Lin W."/>
            <person name="Fan Y."/>
            <person name="Qin Z."/>
            <person name="Hu Y."/>
            <person name="Zhu B."/>
            <person name="Wang S."/>
            <person name="Ding X."/>
            <person name="Zhao G.P."/>
        </authorList>
    </citation>
    <scope>NUCLEOTIDE SEQUENCE [LARGE SCALE GENOMIC DNA]</scope>
    <source>
        <strain evidence="2">U-32</strain>
    </source>
</reference>
<dbReference type="Proteomes" id="UP000000328">
    <property type="component" value="Chromosome"/>
</dbReference>
<dbReference type="HOGENOM" id="CLU_2327716_0_0_11"/>
<dbReference type="GeneID" id="92868159"/>
<dbReference type="KEGG" id="amd:AMED_0359"/>
<dbReference type="OrthoDB" id="3629623at2"/>